<organism evidence="4 5">
    <name type="scientific">Dyella psychrodurans</name>
    <dbReference type="NCBI Taxonomy" id="1927960"/>
    <lineage>
        <taxon>Bacteria</taxon>
        <taxon>Pseudomonadati</taxon>
        <taxon>Pseudomonadota</taxon>
        <taxon>Gammaproteobacteria</taxon>
        <taxon>Lysobacterales</taxon>
        <taxon>Rhodanobacteraceae</taxon>
        <taxon>Dyella</taxon>
    </lineage>
</organism>
<name>A0A370X0E0_9GAMM</name>
<dbReference type="Proteomes" id="UP000255334">
    <property type="component" value="Unassembled WGS sequence"/>
</dbReference>
<evidence type="ECO:0000313" key="4">
    <source>
        <dbReference type="EMBL" id="RDS81816.1"/>
    </source>
</evidence>
<accession>A0A370X0E0</accession>
<reference evidence="4 5" key="1">
    <citation type="submission" date="2018-07" db="EMBL/GenBank/DDBJ databases">
        <title>Dyella monticola sp. nov. and Dyella psychrodurans sp. nov. isolated from monsoon evergreen broad-leaved forest soil of Dinghu Mountain, China.</title>
        <authorList>
            <person name="Gao Z."/>
            <person name="Qiu L."/>
        </authorList>
    </citation>
    <scope>NUCLEOTIDE SEQUENCE [LARGE SCALE GENOMIC DNA]</scope>
    <source>
        <strain evidence="4 5">4MSK11</strain>
    </source>
</reference>
<evidence type="ECO:0000259" key="3">
    <source>
        <dbReference type="Pfam" id="PF13505"/>
    </source>
</evidence>
<keyword evidence="5" id="KW-1185">Reference proteome</keyword>
<proteinExistence type="predicted"/>
<dbReference type="SUPFAM" id="SSF56925">
    <property type="entry name" value="OMPA-like"/>
    <property type="match status" value="1"/>
</dbReference>
<gene>
    <name evidence="4" type="ORF">DWU99_15430</name>
</gene>
<sequence>MESSMNKLALSAALAALALSPVLSQAAHAQDANTSTATYGSNIDPNWQDNFFVAGQLGQSQYRVDSDVLNHNHGVFQNVRFGWRWNGLVGPEIGYVYLGQPKWSDGYSQLSVKPRAATVGVNGKYNFYQGWFVTAHAGYMRSQTKFAATGDFGTDRYKTWNNGLYAGVGVGYDVTHNFSLGLNYDNYRLQSGNNTSLDNIGVPHGRANVANYSASAEYRF</sequence>
<feature type="chain" id="PRO_5016730070" description="Outer membrane protein beta-barrel domain-containing protein" evidence="2">
    <location>
        <begin position="30"/>
        <end position="220"/>
    </location>
</feature>
<dbReference type="InterPro" id="IPR027385">
    <property type="entry name" value="Beta-barrel_OMP"/>
</dbReference>
<evidence type="ECO:0000256" key="1">
    <source>
        <dbReference type="ARBA" id="ARBA00022729"/>
    </source>
</evidence>
<dbReference type="InterPro" id="IPR011250">
    <property type="entry name" value="OMP/PagP_B-barrel"/>
</dbReference>
<dbReference type="Gene3D" id="2.40.160.20">
    <property type="match status" value="1"/>
</dbReference>
<dbReference type="Pfam" id="PF13505">
    <property type="entry name" value="OMP_b-brl"/>
    <property type="match status" value="1"/>
</dbReference>
<evidence type="ECO:0000256" key="2">
    <source>
        <dbReference type="SAM" id="SignalP"/>
    </source>
</evidence>
<feature type="signal peptide" evidence="2">
    <location>
        <begin position="1"/>
        <end position="29"/>
    </location>
</feature>
<protein>
    <recommendedName>
        <fullName evidence="3">Outer membrane protein beta-barrel domain-containing protein</fullName>
    </recommendedName>
</protein>
<evidence type="ECO:0000313" key="5">
    <source>
        <dbReference type="Proteomes" id="UP000255334"/>
    </source>
</evidence>
<dbReference type="EMBL" id="QRBF01000006">
    <property type="protein sequence ID" value="RDS81816.1"/>
    <property type="molecule type" value="Genomic_DNA"/>
</dbReference>
<comment type="caution">
    <text evidence="4">The sequence shown here is derived from an EMBL/GenBank/DDBJ whole genome shotgun (WGS) entry which is preliminary data.</text>
</comment>
<dbReference type="AlphaFoldDB" id="A0A370X0E0"/>
<keyword evidence="1 2" id="KW-0732">Signal</keyword>
<feature type="domain" description="Outer membrane protein beta-barrel" evidence="3">
    <location>
        <begin position="16"/>
        <end position="220"/>
    </location>
</feature>